<comment type="caution">
    <text evidence="1">The sequence shown here is derived from an EMBL/GenBank/DDBJ whole genome shotgun (WGS) entry which is preliminary data.</text>
</comment>
<dbReference type="EMBL" id="JAPVEB010000010">
    <property type="protein sequence ID" value="KAJ5255920.1"/>
    <property type="molecule type" value="Genomic_DNA"/>
</dbReference>
<name>A0ABQ8W5G1_PENCH</name>
<evidence type="ECO:0000313" key="2">
    <source>
        <dbReference type="Proteomes" id="UP001220256"/>
    </source>
</evidence>
<sequence length="123" mass="13742">MVPGLWKHPKKQDRSTELAQSLDKSGFYAMSIAHTRGRPSNVVPTLASGAQFPAIDPLYLVRPMSAVTRNLIFCGHARNRTRSHADSLSGPFSQGHMVWNIVTSYSDDAARNHELNEQIPHYE</sequence>
<keyword evidence="1" id="KW-0560">Oxidoreductase</keyword>
<dbReference type="Gene3D" id="3.20.20.30">
    <property type="entry name" value="Luciferase-like domain"/>
    <property type="match status" value="1"/>
</dbReference>
<dbReference type="InterPro" id="IPR051260">
    <property type="entry name" value="Diverse_substr_monoxygenases"/>
</dbReference>
<dbReference type="PANTHER" id="PTHR30011">
    <property type="entry name" value="ALKANESULFONATE MONOOXYGENASE-RELATED"/>
    <property type="match status" value="1"/>
</dbReference>
<gene>
    <name evidence="1" type="ORF">N7505_011071</name>
</gene>
<proteinExistence type="predicted"/>
<keyword evidence="1" id="KW-0503">Monooxygenase</keyword>
<dbReference type="SUPFAM" id="SSF51679">
    <property type="entry name" value="Bacterial luciferase-like"/>
    <property type="match status" value="1"/>
</dbReference>
<organism evidence="1 2">
    <name type="scientific">Penicillium chrysogenum</name>
    <name type="common">Penicillium notatum</name>
    <dbReference type="NCBI Taxonomy" id="5076"/>
    <lineage>
        <taxon>Eukaryota</taxon>
        <taxon>Fungi</taxon>
        <taxon>Dikarya</taxon>
        <taxon>Ascomycota</taxon>
        <taxon>Pezizomycotina</taxon>
        <taxon>Eurotiomycetes</taxon>
        <taxon>Eurotiomycetidae</taxon>
        <taxon>Eurotiales</taxon>
        <taxon>Aspergillaceae</taxon>
        <taxon>Penicillium</taxon>
        <taxon>Penicillium chrysogenum species complex</taxon>
    </lineage>
</organism>
<protein>
    <submittedName>
        <fullName evidence="1">Nitrilotriacetate monooxygenase component A/pristinamycin IIA synthase subunit A</fullName>
    </submittedName>
</protein>
<keyword evidence="2" id="KW-1185">Reference proteome</keyword>
<dbReference type="PANTHER" id="PTHR30011:SF41">
    <property type="entry name" value="XENOBIOTIC COMPOUND MONOOXYGENASE, DSZA FAMILY (AFU_ORTHOLOGUE AFUA_3G15040)"/>
    <property type="match status" value="1"/>
</dbReference>
<reference evidence="1 2" key="1">
    <citation type="journal article" date="2023" name="IMA Fungus">
        <title>Comparative genomic study of the Penicillium genus elucidates a diverse pangenome and 15 lateral gene transfer events.</title>
        <authorList>
            <person name="Petersen C."/>
            <person name="Sorensen T."/>
            <person name="Nielsen M.R."/>
            <person name="Sondergaard T.E."/>
            <person name="Sorensen J.L."/>
            <person name="Fitzpatrick D.A."/>
            <person name="Frisvad J.C."/>
            <person name="Nielsen K.L."/>
        </authorList>
    </citation>
    <scope>NUCLEOTIDE SEQUENCE [LARGE SCALE GENOMIC DNA]</scope>
    <source>
        <strain evidence="1 2">IBT 3361</strain>
    </source>
</reference>
<dbReference type="InterPro" id="IPR036661">
    <property type="entry name" value="Luciferase-like_sf"/>
</dbReference>
<dbReference type="GO" id="GO:0004497">
    <property type="term" value="F:monooxygenase activity"/>
    <property type="evidence" value="ECO:0007669"/>
    <property type="project" value="UniProtKB-KW"/>
</dbReference>
<evidence type="ECO:0000313" key="1">
    <source>
        <dbReference type="EMBL" id="KAJ5255920.1"/>
    </source>
</evidence>
<accession>A0ABQ8W5G1</accession>
<dbReference type="Proteomes" id="UP001220256">
    <property type="component" value="Unassembled WGS sequence"/>
</dbReference>